<dbReference type="PANTHER" id="PTHR43784">
    <property type="entry name" value="GDSL-LIKE LIPASE/ACYLHYDROLASE, PUTATIVE (AFU_ORTHOLOGUE AFUA_2G00820)-RELATED"/>
    <property type="match status" value="1"/>
</dbReference>
<dbReference type="EMBL" id="SOGN01000058">
    <property type="protein sequence ID" value="TFC77410.1"/>
    <property type="molecule type" value="Genomic_DNA"/>
</dbReference>
<dbReference type="PANTHER" id="PTHR43784:SF2">
    <property type="entry name" value="GDSL-LIKE LIPASE_ACYLHYDROLASE, PUTATIVE (AFU_ORTHOLOGUE AFUA_2G00820)-RELATED"/>
    <property type="match status" value="1"/>
</dbReference>
<dbReference type="InterPro" id="IPR013830">
    <property type="entry name" value="SGNH_hydro"/>
</dbReference>
<dbReference type="SUPFAM" id="SSF52266">
    <property type="entry name" value="SGNH hydrolase"/>
    <property type="match status" value="1"/>
</dbReference>
<keyword evidence="3" id="KW-0378">Hydrolase</keyword>
<dbReference type="GO" id="GO:0016787">
    <property type="term" value="F:hydrolase activity"/>
    <property type="evidence" value="ECO:0007669"/>
    <property type="project" value="UniProtKB-KW"/>
</dbReference>
<dbReference type="InterPro" id="IPR036514">
    <property type="entry name" value="SGNH_hydro_sf"/>
</dbReference>
<dbReference type="Proteomes" id="UP000298433">
    <property type="component" value="Unassembled WGS sequence"/>
</dbReference>
<proteinExistence type="predicted"/>
<evidence type="ECO:0000256" key="1">
    <source>
        <dbReference type="SAM" id="MobiDB-lite"/>
    </source>
</evidence>
<protein>
    <submittedName>
        <fullName evidence="3">SGNH/GDSL hydrolase family protein</fullName>
    </submittedName>
</protein>
<evidence type="ECO:0000313" key="3">
    <source>
        <dbReference type="EMBL" id="TFC77410.1"/>
    </source>
</evidence>
<dbReference type="CDD" id="cd01832">
    <property type="entry name" value="SGNH_hydrolase_like_1"/>
    <property type="match status" value="1"/>
</dbReference>
<dbReference type="RefSeq" id="WP_134370937.1">
    <property type="nucleotide sequence ID" value="NZ_SOGN01000058.1"/>
</dbReference>
<comment type="caution">
    <text evidence="3">The sequence shown here is derived from an EMBL/GenBank/DDBJ whole genome shotgun (WGS) entry which is preliminary data.</text>
</comment>
<reference evidence="3 4" key="1">
    <citation type="submission" date="2019-03" db="EMBL/GenBank/DDBJ databases">
        <title>Genomics of glacier-inhabiting Cryobacterium strains.</title>
        <authorList>
            <person name="Liu Q."/>
            <person name="Xin Y.-H."/>
        </authorList>
    </citation>
    <scope>NUCLEOTIDE SEQUENCE [LARGE SCALE GENOMIC DNA]</scope>
    <source>
        <strain evidence="3 4">TMT2-48-2</strain>
    </source>
</reference>
<dbReference type="InterPro" id="IPR053140">
    <property type="entry name" value="GDSL_Rv0518-like"/>
</dbReference>
<sequence>MFHRFVAMGDSFTEGLGDDLPGGQVRGWADLVALGLAAASAHPVSYANLAVRGRLLGPIVAEQLEPALALGPDLLSICGGGNDLMRPRVEIPYVVGLMRQVVDRAEEQGVHVLVLSGGNPSHHLPLGNLMRRRGDQLADAALAAFDRPGVTLVDNWADSELEHKRFWSVDKLHLNALGHTRVATNVLSDLGVPVPVEWLDAPAAADEQVQGTAAYYREFVLPWIGRRLTGRSSGDGRAPKRPDLEPVDAA</sequence>
<keyword evidence="4" id="KW-1185">Reference proteome</keyword>
<evidence type="ECO:0000259" key="2">
    <source>
        <dbReference type="Pfam" id="PF13472"/>
    </source>
</evidence>
<feature type="domain" description="SGNH hydrolase-type esterase" evidence="2">
    <location>
        <begin position="7"/>
        <end position="180"/>
    </location>
</feature>
<evidence type="ECO:0000313" key="4">
    <source>
        <dbReference type="Proteomes" id="UP000298433"/>
    </source>
</evidence>
<accession>A0A4R8XN54</accession>
<dbReference type="Pfam" id="PF13472">
    <property type="entry name" value="Lipase_GDSL_2"/>
    <property type="match status" value="1"/>
</dbReference>
<gene>
    <name evidence="3" type="ORF">E3T23_13240</name>
</gene>
<dbReference type="AlphaFoldDB" id="A0A4R8XN54"/>
<feature type="region of interest" description="Disordered" evidence="1">
    <location>
        <begin position="231"/>
        <end position="250"/>
    </location>
</feature>
<dbReference type="OrthoDB" id="3465773at2"/>
<organism evidence="3 4">
    <name type="scientific">Cryobacterium cheniae</name>
    <dbReference type="NCBI Taxonomy" id="1259262"/>
    <lineage>
        <taxon>Bacteria</taxon>
        <taxon>Bacillati</taxon>
        <taxon>Actinomycetota</taxon>
        <taxon>Actinomycetes</taxon>
        <taxon>Micrococcales</taxon>
        <taxon>Microbacteriaceae</taxon>
        <taxon>Cryobacterium</taxon>
    </lineage>
</organism>
<name>A0A4R8XN54_9MICO</name>
<dbReference type="Gene3D" id="3.40.50.1110">
    <property type="entry name" value="SGNH hydrolase"/>
    <property type="match status" value="1"/>
</dbReference>